<organism evidence="1">
    <name type="scientific">marine sediment metagenome</name>
    <dbReference type="NCBI Taxonomy" id="412755"/>
    <lineage>
        <taxon>unclassified sequences</taxon>
        <taxon>metagenomes</taxon>
        <taxon>ecological metagenomes</taxon>
    </lineage>
</organism>
<feature type="non-terminal residue" evidence="1">
    <location>
        <position position="141"/>
    </location>
</feature>
<gene>
    <name evidence="1" type="ORF">LCGC14_1943660</name>
</gene>
<comment type="caution">
    <text evidence="1">The sequence shown here is derived from an EMBL/GenBank/DDBJ whole genome shotgun (WGS) entry which is preliminary data.</text>
</comment>
<proteinExistence type="predicted"/>
<protein>
    <submittedName>
        <fullName evidence="1">Uncharacterized protein</fullName>
    </submittedName>
</protein>
<evidence type="ECO:0000313" key="1">
    <source>
        <dbReference type="EMBL" id="KKL86541.1"/>
    </source>
</evidence>
<reference evidence="1" key="1">
    <citation type="journal article" date="2015" name="Nature">
        <title>Complex archaea that bridge the gap between prokaryotes and eukaryotes.</title>
        <authorList>
            <person name="Spang A."/>
            <person name="Saw J.H."/>
            <person name="Jorgensen S.L."/>
            <person name="Zaremba-Niedzwiedzka K."/>
            <person name="Martijn J."/>
            <person name="Lind A.E."/>
            <person name="van Eijk R."/>
            <person name="Schleper C."/>
            <person name="Guy L."/>
            <person name="Ettema T.J."/>
        </authorList>
    </citation>
    <scope>NUCLEOTIDE SEQUENCE</scope>
</reference>
<dbReference type="EMBL" id="LAZR01021084">
    <property type="protein sequence ID" value="KKL86541.1"/>
    <property type="molecule type" value="Genomic_DNA"/>
</dbReference>
<accession>A0A0F9G7Z1</accession>
<name>A0A0F9G7Z1_9ZZZZ</name>
<dbReference type="AlphaFoldDB" id="A0A0F9G7Z1"/>
<sequence>MALSIFDTGGISIFGNVFDTIDLNGTELILDADGDSSITIDTDDQFDLKLGGSDIMSISNDGTKTTLMGLAGDYWRIGDNAVTGHNLNSEDDLMVTGEFEVKVDSFLPLRSWVRDLLTKVRGFEKEEVKYKLAIEAYKALV</sequence>